<comment type="caution">
    <text evidence="3">The sequence shown here is derived from an EMBL/GenBank/DDBJ whole genome shotgun (WGS) entry which is preliminary data.</text>
</comment>
<feature type="region of interest" description="Disordered" evidence="1">
    <location>
        <begin position="1"/>
        <end position="131"/>
    </location>
</feature>
<dbReference type="Pfam" id="PF26456">
    <property type="entry name" value="DUF8135"/>
    <property type="match status" value="1"/>
</dbReference>
<reference evidence="3 4" key="1">
    <citation type="journal article" date="2019" name="Int. J. Syst. Evol. Microbiol.">
        <title>The Global Catalogue of Microorganisms (GCM) 10K type strain sequencing project: providing services to taxonomists for standard genome sequencing and annotation.</title>
        <authorList>
            <consortium name="The Broad Institute Genomics Platform"/>
            <consortium name="The Broad Institute Genome Sequencing Center for Infectious Disease"/>
            <person name="Wu L."/>
            <person name="Ma J."/>
        </authorList>
    </citation>
    <scope>NUCLEOTIDE SEQUENCE [LARGE SCALE GENOMIC DNA]</scope>
    <source>
        <strain evidence="3 4">DT31</strain>
    </source>
</reference>
<proteinExistence type="predicted"/>
<dbReference type="GeneID" id="81125349"/>
<feature type="compositionally biased region" description="Acidic residues" evidence="1">
    <location>
        <begin position="78"/>
        <end position="93"/>
    </location>
</feature>
<feature type="compositionally biased region" description="Low complexity" evidence="1">
    <location>
        <begin position="110"/>
        <end position="121"/>
    </location>
</feature>
<sequence length="240" mass="24679">MSDHPPDDGDRDEAGAGGDRPDGDAPSLDDPFAGEAPPDDPDAGADSFDPDARDRDDAPLGDLARSVGERRRRRESEPDPFETVEVDDVDVDDLWASLGEAGADGPEPVPGAAATPSSPGDPSGGPGHVVDKRQYCQRCPFFSAPPTVACEHEGSEILEAVDPDRFRVRGCPMATDDGRPDFSAGEEPPAGVGTDPSTGEPTTRGVDVDGDAGAATDPRGGVGPADPDALEDPGDRADDA</sequence>
<dbReference type="EMBL" id="JBHTAH010000005">
    <property type="protein sequence ID" value="MFC7069597.1"/>
    <property type="molecule type" value="Genomic_DNA"/>
</dbReference>
<organism evidence="3 4">
    <name type="scientific">Halobaculum lipolyticum</name>
    <dbReference type="NCBI Taxonomy" id="3032001"/>
    <lineage>
        <taxon>Archaea</taxon>
        <taxon>Methanobacteriati</taxon>
        <taxon>Methanobacteriota</taxon>
        <taxon>Stenosarchaea group</taxon>
        <taxon>Halobacteria</taxon>
        <taxon>Halobacteriales</taxon>
        <taxon>Haloferacaceae</taxon>
        <taxon>Halobaculum</taxon>
    </lineage>
</organism>
<evidence type="ECO:0000259" key="2">
    <source>
        <dbReference type="Pfam" id="PF26456"/>
    </source>
</evidence>
<dbReference type="InterPro" id="IPR058448">
    <property type="entry name" value="DUF8135"/>
</dbReference>
<evidence type="ECO:0000313" key="3">
    <source>
        <dbReference type="EMBL" id="MFC7069597.1"/>
    </source>
</evidence>
<feature type="domain" description="DUF8135" evidence="2">
    <location>
        <begin position="128"/>
        <end position="177"/>
    </location>
</feature>
<evidence type="ECO:0000313" key="4">
    <source>
        <dbReference type="Proteomes" id="UP001596461"/>
    </source>
</evidence>
<gene>
    <name evidence="3" type="ORF">ACFQL9_08085</name>
</gene>
<protein>
    <recommendedName>
        <fullName evidence="2">DUF8135 domain-containing protein</fullName>
    </recommendedName>
</protein>
<evidence type="ECO:0000256" key="1">
    <source>
        <dbReference type="SAM" id="MobiDB-lite"/>
    </source>
</evidence>
<dbReference type="AlphaFoldDB" id="A0ABD5WCI1"/>
<keyword evidence="4" id="KW-1185">Reference proteome</keyword>
<dbReference type="RefSeq" id="WP_284030516.1">
    <property type="nucleotide sequence ID" value="NZ_CP126154.1"/>
</dbReference>
<accession>A0ABD5WCI1</accession>
<feature type="compositionally biased region" description="Low complexity" evidence="1">
    <location>
        <begin position="24"/>
        <end position="36"/>
    </location>
</feature>
<dbReference type="Proteomes" id="UP001596461">
    <property type="component" value="Unassembled WGS sequence"/>
</dbReference>
<name>A0ABD5WCI1_9EURY</name>
<feature type="region of interest" description="Disordered" evidence="1">
    <location>
        <begin position="168"/>
        <end position="240"/>
    </location>
</feature>
<feature type="compositionally biased region" description="Basic and acidic residues" evidence="1">
    <location>
        <begin position="1"/>
        <end position="23"/>
    </location>
</feature>